<dbReference type="GeneID" id="40320970"/>
<feature type="transmembrane region" description="Helical" evidence="10">
    <location>
        <begin position="6"/>
        <end position="24"/>
    </location>
</feature>
<evidence type="ECO:0000256" key="6">
    <source>
        <dbReference type="ARBA" id="ARBA00023136"/>
    </source>
</evidence>
<comment type="subcellular location">
    <subcellularLocation>
        <location evidence="2">Endomembrane system</location>
    </subcellularLocation>
    <subcellularLocation>
        <location evidence="1">Membrane</location>
        <topology evidence="1">Multi-pass membrane protein</topology>
    </subcellularLocation>
</comment>
<name>A0A3R7L4K1_9TRYP</name>
<evidence type="ECO:0000256" key="10">
    <source>
        <dbReference type="SAM" id="Phobius"/>
    </source>
</evidence>
<sequence length="665" mass="72783">MFEVTVLAVAKVIVAVCIGAATSHQIPNASVTVRDFTFLIANVLLPCLTFHSTASAVNVEVLIRCSILLLFALMAIGTGLLCGLVASKLMFRVSRTGIPRELRRSLRYVLAYRDAEGDEAHLVARRGHRTQLRPVLCVVVSGALEEQRVEPEEVLPLLEPPGVEYEEQPFYHYAALIACSLQNSVTLPLSLLQALAESLAWIDLAVGTSYIFLYSLVVSTAVWGLGPMFVDLGKKETDKRRQMRELLELHKKLQRCREVATQTEVQERSPQLASPSATTVFSLPGSNEPGTVPLPAAVRRSAARDEDGGDDAPAELNTVDARSSGEQADMPPGPGRWLLAATPATCEAFHYNWRERDFVRVMYASDFREEMEATRQKSNVLASFCRSCKKVVMRLLQTLAFTSVVAGFIVAVTPPLRWLLFDGPLSMVMDAIGFLAQGSIPSSLLLLGVNLVGTSQAMTSAPEVRLREAEQNTEFPLDDVSADPRYMEAYNEAHEAIEFDEHASFAPARPQQHEPLAVPMGVPCEAPAAASAAVGGRGSCRCSCRDSYSGVMTSLRRVFALHGVRKSFVFGITLIRLLVVPAVGFAMVLLLRMAAPSLFGGRREHNVLLLVLLGELAAPSALNATILFNARRYMPGAWSRMLFVQYVTCALTFMLWCVLALWIVT</sequence>
<keyword evidence="5 10" id="KW-1133">Transmembrane helix</keyword>
<evidence type="ECO:0000256" key="7">
    <source>
        <dbReference type="ARBA" id="ARBA00025100"/>
    </source>
</evidence>
<evidence type="ECO:0000256" key="2">
    <source>
        <dbReference type="ARBA" id="ARBA00004308"/>
    </source>
</evidence>
<reference evidence="11 12" key="1">
    <citation type="journal article" date="2018" name="BMC Genomics">
        <title>Genomic comparison of Trypanosoma conorhini and Trypanosoma rangeli to Trypanosoma cruzi strains of high and low virulence.</title>
        <authorList>
            <person name="Bradwell K.R."/>
            <person name="Koparde V.N."/>
            <person name="Matveyev A.V."/>
            <person name="Serrano M.G."/>
            <person name="Alves J.M."/>
            <person name="Parikh H."/>
            <person name="Huang B."/>
            <person name="Lee V."/>
            <person name="Espinosa-Alvarez O."/>
            <person name="Ortiz P.A."/>
            <person name="Costa-Martins A.G."/>
            <person name="Teixeira M.M."/>
            <person name="Buck G.A."/>
        </authorList>
    </citation>
    <scope>NUCLEOTIDE SEQUENCE [LARGE SCALE GENOMIC DNA]</scope>
    <source>
        <strain evidence="11 12">025E</strain>
    </source>
</reference>
<dbReference type="GO" id="GO:0055085">
    <property type="term" value="P:transmembrane transport"/>
    <property type="evidence" value="ECO:0007669"/>
    <property type="project" value="InterPro"/>
</dbReference>
<dbReference type="AlphaFoldDB" id="A0A3R7L4K1"/>
<evidence type="ECO:0000256" key="9">
    <source>
        <dbReference type="SAM" id="MobiDB-lite"/>
    </source>
</evidence>
<keyword evidence="6 10" id="KW-0472">Membrane</keyword>
<feature type="transmembrane region" description="Helical" evidence="10">
    <location>
        <begin position="431"/>
        <end position="452"/>
    </location>
</feature>
<evidence type="ECO:0000313" key="11">
    <source>
        <dbReference type="EMBL" id="RNF07486.1"/>
    </source>
</evidence>
<dbReference type="RefSeq" id="XP_029225672.1">
    <property type="nucleotide sequence ID" value="XM_029374225.1"/>
</dbReference>
<feature type="transmembrane region" description="Helical" evidence="10">
    <location>
        <begin position="574"/>
        <end position="595"/>
    </location>
</feature>
<feature type="transmembrane region" description="Helical" evidence="10">
    <location>
        <begin position="211"/>
        <end position="233"/>
    </location>
</feature>
<gene>
    <name evidence="11" type="ORF">Tco025E_07359</name>
</gene>
<dbReference type="OrthoDB" id="191139at2759"/>
<feature type="region of interest" description="Disordered" evidence="9">
    <location>
        <begin position="300"/>
        <end position="330"/>
    </location>
</feature>
<organism evidence="11 12">
    <name type="scientific">Trypanosoma conorhini</name>
    <dbReference type="NCBI Taxonomy" id="83891"/>
    <lineage>
        <taxon>Eukaryota</taxon>
        <taxon>Discoba</taxon>
        <taxon>Euglenozoa</taxon>
        <taxon>Kinetoplastea</taxon>
        <taxon>Metakinetoplastina</taxon>
        <taxon>Trypanosomatida</taxon>
        <taxon>Trypanosomatidae</taxon>
        <taxon>Trypanosoma</taxon>
    </lineage>
</organism>
<evidence type="ECO:0000256" key="5">
    <source>
        <dbReference type="ARBA" id="ARBA00022989"/>
    </source>
</evidence>
<feature type="transmembrane region" description="Helical" evidence="10">
    <location>
        <begin position="36"/>
        <end position="55"/>
    </location>
</feature>
<feature type="transmembrane region" description="Helical" evidence="10">
    <location>
        <begin position="642"/>
        <end position="664"/>
    </location>
</feature>
<proteinExistence type="inferred from homology"/>
<comment type="function">
    <text evidence="7">Involved in cellular auxin homeostasis by regulating auxin metabolism. Regulates intracellular auxin accumulation at the endoplasmic reticulum and thus auxin availability for nuclear auxin signaling.</text>
</comment>
<dbReference type="InterPro" id="IPR004776">
    <property type="entry name" value="Mem_transp_PIN-like"/>
</dbReference>
<evidence type="ECO:0000256" key="4">
    <source>
        <dbReference type="ARBA" id="ARBA00022692"/>
    </source>
</evidence>
<evidence type="ECO:0000313" key="12">
    <source>
        <dbReference type="Proteomes" id="UP000284403"/>
    </source>
</evidence>
<feature type="transmembrane region" description="Helical" evidence="10">
    <location>
        <begin position="61"/>
        <end position="86"/>
    </location>
</feature>
<dbReference type="Proteomes" id="UP000284403">
    <property type="component" value="Unassembled WGS sequence"/>
</dbReference>
<dbReference type="Pfam" id="PF03547">
    <property type="entry name" value="Mem_trans"/>
    <property type="match status" value="1"/>
</dbReference>
<protein>
    <submittedName>
        <fullName evidence="11">Putative transporter</fullName>
    </submittedName>
</protein>
<dbReference type="PANTHER" id="PTHR31651">
    <property type="match status" value="1"/>
</dbReference>
<dbReference type="EMBL" id="MKKU01000564">
    <property type="protein sequence ID" value="RNF07486.1"/>
    <property type="molecule type" value="Genomic_DNA"/>
</dbReference>
<feature type="transmembrane region" description="Helical" evidence="10">
    <location>
        <begin position="391"/>
        <end position="411"/>
    </location>
</feature>
<dbReference type="InterPro" id="IPR045033">
    <property type="entry name" value="PILS1/3/4/5/7"/>
</dbReference>
<comment type="similarity">
    <text evidence="8">Belongs to the auxin efflux carrier (TC 2.A.69.2) family.</text>
</comment>
<feature type="transmembrane region" description="Helical" evidence="10">
    <location>
        <begin position="607"/>
        <end position="630"/>
    </location>
</feature>
<dbReference type="GO" id="GO:0016020">
    <property type="term" value="C:membrane"/>
    <property type="evidence" value="ECO:0007669"/>
    <property type="project" value="UniProtKB-SubCell"/>
</dbReference>
<keyword evidence="4 10" id="KW-0812">Transmembrane</keyword>
<evidence type="ECO:0000256" key="8">
    <source>
        <dbReference type="ARBA" id="ARBA00025752"/>
    </source>
</evidence>
<dbReference type="PANTHER" id="PTHR31651:SF33">
    <property type="entry name" value="PROTEIN PIN-LIKES 1"/>
    <property type="match status" value="1"/>
</dbReference>
<evidence type="ECO:0000256" key="3">
    <source>
        <dbReference type="ARBA" id="ARBA00022448"/>
    </source>
</evidence>
<keyword evidence="12" id="KW-1185">Reference proteome</keyword>
<evidence type="ECO:0000256" key="1">
    <source>
        <dbReference type="ARBA" id="ARBA00004141"/>
    </source>
</evidence>
<accession>A0A3R7L4K1</accession>
<dbReference type="GO" id="GO:0012505">
    <property type="term" value="C:endomembrane system"/>
    <property type="evidence" value="ECO:0007669"/>
    <property type="project" value="UniProtKB-SubCell"/>
</dbReference>
<comment type="caution">
    <text evidence="11">The sequence shown here is derived from an EMBL/GenBank/DDBJ whole genome shotgun (WGS) entry which is preliminary data.</text>
</comment>
<keyword evidence="3" id="KW-0813">Transport</keyword>